<evidence type="ECO:0000313" key="3">
    <source>
        <dbReference type="Proteomes" id="UP000184356"/>
    </source>
</evidence>
<dbReference type="Proteomes" id="UP000184356">
    <property type="component" value="Unassembled WGS sequence"/>
</dbReference>
<name>A0A1L9TME4_9EURO</name>
<reference evidence="3" key="1">
    <citation type="journal article" date="2017" name="Genome Biol.">
        <title>Comparative genomics reveals high biological diversity and specific adaptations in the industrially and medically important fungal genus Aspergillus.</title>
        <authorList>
            <person name="de Vries R.P."/>
            <person name="Riley R."/>
            <person name="Wiebenga A."/>
            <person name="Aguilar-Osorio G."/>
            <person name="Amillis S."/>
            <person name="Uchima C.A."/>
            <person name="Anderluh G."/>
            <person name="Asadollahi M."/>
            <person name="Askin M."/>
            <person name="Barry K."/>
            <person name="Battaglia E."/>
            <person name="Bayram O."/>
            <person name="Benocci T."/>
            <person name="Braus-Stromeyer S.A."/>
            <person name="Caldana C."/>
            <person name="Canovas D."/>
            <person name="Cerqueira G.C."/>
            <person name="Chen F."/>
            <person name="Chen W."/>
            <person name="Choi C."/>
            <person name="Clum A."/>
            <person name="Dos Santos R.A."/>
            <person name="Damasio A.R."/>
            <person name="Diallinas G."/>
            <person name="Emri T."/>
            <person name="Fekete E."/>
            <person name="Flipphi M."/>
            <person name="Freyberg S."/>
            <person name="Gallo A."/>
            <person name="Gournas C."/>
            <person name="Habgood R."/>
            <person name="Hainaut M."/>
            <person name="Harispe M.L."/>
            <person name="Henrissat B."/>
            <person name="Hilden K.S."/>
            <person name="Hope R."/>
            <person name="Hossain A."/>
            <person name="Karabika E."/>
            <person name="Karaffa L."/>
            <person name="Karanyi Z."/>
            <person name="Krasevec N."/>
            <person name="Kuo A."/>
            <person name="Kusch H."/>
            <person name="LaButti K."/>
            <person name="Lagendijk E.L."/>
            <person name="Lapidus A."/>
            <person name="Levasseur A."/>
            <person name="Lindquist E."/>
            <person name="Lipzen A."/>
            <person name="Logrieco A.F."/>
            <person name="MacCabe A."/>
            <person name="Maekelae M.R."/>
            <person name="Malavazi I."/>
            <person name="Melin P."/>
            <person name="Meyer V."/>
            <person name="Mielnichuk N."/>
            <person name="Miskei M."/>
            <person name="Molnar A.P."/>
            <person name="Mule G."/>
            <person name="Ngan C.Y."/>
            <person name="Orejas M."/>
            <person name="Orosz E."/>
            <person name="Ouedraogo J.P."/>
            <person name="Overkamp K.M."/>
            <person name="Park H.-S."/>
            <person name="Perrone G."/>
            <person name="Piumi F."/>
            <person name="Punt P.J."/>
            <person name="Ram A.F."/>
            <person name="Ramon A."/>
            <person name="Rauscher S."/>
            <person name="Record E."/>
            <person name="Riano-Pachon D.M."/>
            <person name="Robert V."/>
            <person name="Roehrig J."/>
            <person name="Ruller R."/>
            <person name="Salamov A."/>
            <person name="Salih N.S."/>
            <person name="Samson R.A."/>
            <person name="Sandor E."/>
            <person name="Sanguinetti M."/>
            <person name="Schuetze T."/>
            <person name="Sepcic K."/>
            <person name="Shelest E."/>
            <person name="Sherlock G."/>
            <person name="Sophianopoulou V."/>
            <person name="Squina F.M."/>
            <person name="Sun H."/>
            <person name="Susca A."/>
            <person name="Todd R.B."/>
            <person name="Tsang A."/>
            <person name="Unkles S.E."/>
            <person name="van de Wiele N."/>
            <person name="van Rossen-Uffink D."/>
            <person name="Oliveira J.V."/>
            <person name="Vesth T.C."/>
            <person name="Visser J."/>
            <person name="Yu J.-H."/>
            <person name="Zhou M."/>
            <person name="Andersen M.R."/>
            <person name="Archer D.B."/>
            <person name="Baker S.E."/>
            <person name="Benoit I."/>
            <person name="Brakhage A.A."/>
            <person name="Braus G.H."/>
            <person name="Fischer R."/>
            <person name="Frisvad J.C."/>
            <person name="Goldman G.H."/>
            <person name="Houbraken J."/>
            <person name="Oakley B."/>
            <person name="Pocsi I."/>
            <person name="Scazzocchio C."/>
            <person name="Seiboth B."/>
            <person name="vanKuyk P.A."/>
            <person name="Wortman J."/>
            <person name="Dyer P.S."/>
            <person name="Grigoriev I.V."/>
        </authorList>
    </citation>
    <scope>NUCLEOTIDE SEQUENCE [LARGE SCALE GENOMIC DNA]</scope>
    <source>
        <strain evidence="3">CBS 593.65</strain>
    </source>
</reference>
<gene>
    <name evidence="2" type="ORF">ASPSYDRAFT_29113</name>
</gene>
<feature type="compositionally biased region" description="Polar residues" evidence="1">
    <location>
        <begin position="146"/>
        <end position="155"/>
    </location>
</feature>
<dbReference type="GeneID" id="63760669"/>
<feature type="region of interest" description="Disordered" evidence="1">
    <location>
        <begin position="107"/>
        <end position="206"/>
    </location>
</feature>
<protein>
    <submittedName>
        <fullName evidence="2">Uncharacterized protein</fullName>
    </submittedName>
</protein>
<accession>A0A1L9TME4</accession>
<sequence length="250" mass="26969">MCFYQPNPVGCRCTFFQLIQPCAFARFFPSPYPAQNPNPLIVPCGRKDIAQGVGVRICTLCQAWYGGMAPSMTAPTMAPTSNDSDPERDTMYTNPILEWIERCDRGYESENTSSGPVGMLNGTICGSDPVEGQRLSTGLALPDPSSMETSFQDSSPMPAAEDTEEQAISGDSTEWIGIGGSYSETGDQKQREDQAQGCTPPIADGVGVDFAAVGEWKEGSFEEMVGTEARLEEDNGENNVVGKEEGDKCR</sequence>
<evidence type="ECO:0000313" key="2">
    <source>
        <dbReference type="EMBL" id="OJJ60585.1"/>
    </source>
</evidence>
<keyword evidence="3" id="KW-1185">Reference proteome</keyword>
<dbReference type="OrthoDB" id="4510598at2759"/>
<dbReference type="RefSeq" id="XP_040704391.1">
    <property type="nucleotide sequence ID" value="XM_040844596.1"/>
</dbReference>
<dbReference type="AlphaFoldDB" id="A0A1L9TME4"/>
<dbReference type="VEuPathDB" id="FungiDB:ASPSYDRAFT_29113"/>
<dbReference type="EMBL" id="KV878584">
    <property type="protein sequence ID" value="OJJ60585.1"/>
    <property type="molecule type" value="Genomic_DNA"/>
</dbReference>
<evidence type="ECO:0000256" key="1">
    <source>
        <dbReference type="SAM" id="MobiDB-lite"/>
    </source>
</evidence>
<proteinExistence type="predicted"/>
<organism evidence="2 3">
    <name type="scientific">Aspergillus sydowii CBS 593.65</name>
    <dbReference type="NCBI Taxonomy" id="1036612"/>
    <lineage>
        <taxon>Eukaryota</taxon>
        <taxon>Fungi</taxon>
        <taxon>Dikarya</taxon>
        <taxon>Ascomycota</taxon>
        <taxon>Pezizomycotina</taxon>
        <taxon>Eurotiomycetes</taxon>
        <taxon>Eurotiomycetidae</taxon>
        <taxon>Eurotiales</taxon>
        <taxon>Aspergillaceae</taxon>
        <taxon>Aspergillus</taxon>
        <taxon>Aspergillus subgen. Nidulantes</taxon>
    </lineage>
</organism>
<feature type="region of interest" description="Disordered" evidence="1">
    <location>
        <begin position="224"/>
        <end position="250"/>
    </location>
</feature>